<dbReference type="PANTHER" id="PTHR21879">
    <property type="entry name" value="FI03362P-RELATED-RELATED"/>
    <property type="match status" value="1"/>
</dbReference>
<feature type="compositionally biased region" description="Low complexity" evidence="1">
    <location>
        <begin position="255"/>
        <end position="268"/>
    </location>
</feature>
<feature type="region of interest" description="Disordered" evidence="1">
    <location>
        <begin position="43"/>
        <end position="75"/>
    </location>
</feature>
<sequence>MKKCLHRYTMTCLKLDLVRLIDRLGTARAYQLVPGVSLVRASDGNQTTVTGGHQHQQNQHHQQHHHHGGIPPDVVRSLVRGNDSADELDGYLMEKVDTYLNSLSISVKLVDSAVVEKVRNLSSQMLVNILPTGLLETGRGKKDGMKAALWSAGTLAAIAFASLAAMSGKALMTAMLALVLAAVCALKGHGGGGGGGGLRQDVALRDHHQTGHLRSRTPGARRVVLVGAVQLRPAPHHGRERRDASPDRTGRRSRSGSASVHAAPAAPANIQSGGETSGLGGQQAGDEDADDEASVGRLSYPLAPVAYIPTNNA</sequence>
<dbReference type="OrthoDB" id="6627399at2759"/>
<feature type="compositionally biased region" description="Basic and acidic residues" evidence="1">
    <location>
        <begin position="240"/>
        <end position="250"/>
    </location>
</feature>
<dbReference type="Pfam" id="PF07898">
    <property type="entry name" value="DUF1676"/>
    <property type="match status" value="1"/>
</dbReference>
<keyword evidence="4" id="KW-1185">Reference proteome</keyword>
<accession>A0A6G0T6X4</accession>
<dbReference type="GO" id="GO:0016020">
    <property type="term" value="C:membrane"/>
    <property type="evidence" value="ECO:0007669"/>
    <property type="project" value="TreeGrafter"/>
</dbReference>
<feature type="region of interest" description="Disordered" evidence="1">
    <location>
        <begin position="229"/>
        <end position="313"/>
    </location>
</feature>
<feature type="transmembrane region" description="Helical" evidence="2">
    <location>
        <begin position="147"/>
        <end position="165"/>
    </location>
</feature>
<dbReference type="InterPro" id="IPR012464">
    <property type="entry name" value="DUF1676"/>
</dbReference>
<name>A0A6G0T6X4_APHGL</name>
<evidence type="ECO:0000313" key="4">
    <source>
        <dbReference type="Proteomes" id="UP000475862"/>
    </source>
</evidence>
<dbReference type="AlphaFoldDB" id="A0A6G0T6X4"/>
<dbReference type="EMBL" id="VYZN01000054">
    <property type="protein sequence ID" value="KAE9526703.1"/>
    <property type="molecule type" value="Genomic_DNA"/>
</dbReference>
<gene>
    <name evidence="3" type="ORF">AGLY_013351</name>
</gene>
<feature type="transmembrane region" description="Helical" evidence="2">
    <location>
        <begin position="171"/>
        <end position="190"/>
    </location>
</feature>
<evidence type="ECO:0000256" key="1">
    <source>
        <dbReference type="SAM" id="MobiDB-lite"/>
    </source>
</evidence>
<keyword evidence="2" id="KW-1133">Transmembrane helix</keyword>
<reference evidence="3 4" key="1">
    <citation type="submission" date="2019-08" db="EMBL/GenBank/DDBJ databases">
        <title>The genome of the soybean aphid Biotype 1, its phylome, world population structure and adaptation to the North American continent.</title>
        <authorList>
            <person name="Giordano R."/>
            <person name="Donthu R.K."/>
            <person name="Hernandez A.G."/>
            <person name="Wright C.L."/>
            <person name="Zimin A.V."/>
        </authorList>
    </citation>
    <scope>NUCLEOTIDE SEQUENCE [LARGE SCALE GENOMIC DNA]</scope>
    <source>
        <tissue evidence="3">Whole aphids</tissue>
    </source>
</reference>
<keyword evidence="2" id="KW-0472">Membrane</keyword>
<proteinExistence type="predicted"/>
<dbReference type="PANTHER" id="PTHR21879:SF9">
    <property type="entry name" value="OSIRIS 16"/>
    <property type="match status" value="1"/>
</dbReference>
<evidence type="ECO:0000313" key="3">
    <source>
        <dbReference type="EMBL" id="KAE9526703.1"/>
    </source>
</evidence>
<feature type="compositionally biased region" description="Low complexity" evidence="1">
    <location>
        <begin position="51"/>
        <end position="60"/>
    </location>
</feature>
<keyword evidence="2" id="KW-0812">Transmembrane</keyword>
<comment type="caution">
    <text evidence="3">The sequence shown here is derived from an EMBL/GenBank/DDBJ whole genome shotgun (WGS) entry which is preliminary data.</text>
</comment>
<protein>
    <submittedName>
        <fullName evidence="3">Uncharacterized protein</fullName>
    </submittedName>
</protein>
<evidence type="ECO:0000256" key="2">
    <source>
        <dbReference type="SAM" id="Phobius"/>
    </source>
</evidence>
<organism evidence="3 4">
    <name type="scientific">Aphis glycines</name>
    <name type="common">Soybean aphid</name>
    <dbReference type="NCBI Taxonomy" id="307491"/>
    <lineage>
        <taxon>Eukaryota</taxon>
        <taxon>Metazoa</taxon>
        <taxon>Ecdysozoa</taxon>
        <taxon>Arthropoda</taxon>
        <taxon>Hexapoda</taxon>
        <taxon>Insecta</taxon>
        <taxon>Pterygota</taxon>
        <taxon>Neoptera</taxon>
        <taxon>Paraneoptera</taxon>
        <taxon>Hemiptera</taxon>
        <taxon>Sternorrhyncha</taxon>
        <taxon>Aphidomorpha</taxon>
        <taxon>Aphidoidea</taxon>
        <taxon>Aphididae</taxon>
        <taxon>Aphidini</taxon>
        <taxon>Aphis</taxon>
        <taxon>Aphis</taxon>
    </lineage>
</organism>
<dbReference type="Proteomes" id="UP000475862">
    <property type="component" value="Unassembled WGS sequence"/>
</dbReference>